<dbReference type="Gene3D" id="1.25.40.10">
    <property type="entry name" value="Tetratricopeptide repeat domain"/>
    <property type="match status" value="1"/>
</dbReference>
<dbReference type="EMBL" id="JAXIOK010000005">
    <property type="protein sequence ID" value="KAK4771282.1"/>
    <property type="molecule type" value="Genomic_DNA"/>
</dbReference>
<gene>
    <name evidence="2" type="ORF">SAY87_031814</name>
</gene>
<feature type="region of interest" description="Disordered" evidence="1">
    <location>
        <begin position="21"/>
        <end position="51"/>
    </location>
</feature>
<evidence type="ECO:0008006" key="4">
    <source>
        <dbReference type="Google" id="ProtNLM"/>
    </source>
</evidence>
<sequence length="164" mass="17791">MGKSLPRHLSQIAKGAVAASQFARPAKPTKVSTLSLPKGQRSGSSRGLESLKQMESSAAAVSAVAAAVDDKERNARVPLSEVVSECVKRWFKDTLKEAKAGDINMQVLVGQMYQNGYGVPRDAQKGRAWMTRASRIRPSVWRVGDKRPGYNASDSDSDELKEDS</sequence>
<dbReference type="SUPFAM" id="SSF81901">
    <property type="entry name" value="HCP-like"/>
    <property type="match status" value="1"/>
</dbReference>
<dbReference type="PANTHER" id="PTHR36792">
    <property type="entry name" value="EXPRESSED PROTEIN"/>
    <property type="match status" value="1"/>
</dbReference>
<comment type="caution">
    <text evidence="2">The sequence shown here is derived from an EMBL/GenBank/DDBJ whole genome shotgun (WGS) entry which is preliminary data.</text>
</comment>
<dbReference type="InterPro" id="IPR011990">
    <property type="entry name" value="TPR-like_helical_dom_sf"/>
</dbReference>
<dbReference type="PANTHER" id="PTHR36792:SF5">
    <property type="entry name" value="SEL1 REPEAT PROTEIN"/>
    <property type="match status" value="1"/>
</dbReference>
<accession>A0AAN7KQC6</accession>
<evidence type="ECO:0000313" key="2">
    <source>
        <dbReference type="EMBL" id="KAK4771282.1"/>
    </source>
</evidence>
<organism evidence="2 3">
    <name type="scientific">Trapa incisa</name>
    <dbReference type="NCBI Taxonomy" id="236973"/>
    <lineage>
        <taxon>Eukaryota</taxon>
        <taxon>Viridiplantae</taxon>
        <taxon>Streptophyta</taxon>
        <taxon>Embryophyta</taxon>
        <taxon>Tracheophyta</taxon>
        <taxon>Spermatophyta</taxon>
        <taxon>Magnoliopsida</taxon>
        <taxon>eudicotyledons</taxon>
        <taxon>Gunneridae</taxon>
        <taxon>Pentapetalae</taxon>
        <taxon>rosids</taxon>
        <taxon>malvids</taxon>
        <taxon>Myrtales</taxon>
        <taxon>Lythraceae</taxon>
        <taxon>Trapa</taxon>
    </lineage>
</organism>
<feature type="region of interest" description="Disordered" evidence="1">
    <location>
        <begin position="144"/>
        <end position="164"/>
    </location>
</feature>
<dbReference type="Proteomes" id="UP001345219">
    <property type="component" value="Chromosome 24"/>
</dbReference>
<protein>
    <recommendedName>
        <fullName evidence="4">Sel1-like protein</fullName>
    </recommendedName>
</protein>
<evidence type="ECO:0000256" key="1">
    <source>
        <dbReference type="SAM" id="MobiDB-lite"/>
    </source>
</evidence>
<name>A0AAN7KQC6_9MYRT</name>
<proteinExistence type="predicted"/>
<dbReference type="AlphaFoldDB" id="A0AAN7KQC6"/>
<feature type="compositionally biased region" description="Polar residues" evidence="1">
    <location>
        <begin position="30"/>
        <end position="47"/>
    </location>
</feature>
<feature type="compositionally biased region" description="Acidic residues" evidence="1">
    <location>
        <begin position="155"/>
        <end position="164"/>
    </location>
</feature>
<evidence type="ECO:0000313" key="3">
    <source>
        <dbReference type="Proteomes" id="UP001345219"/>
    </source>
</evidence>
<keyword evidence="3" id="KW-1185">Reference proteome</keyword>
<reference evidence="2 3" key="1">
    <citation type="journal article" date="2023" name="Hortic Res">
        <title>Pangenome of water caltrop reveals structural variations and asymmetric subgenome divergence after allopolyploidization.</title>
        <authorList>
            <person name="Zhang X."/>
            <person name="Chen Y."/>
            <person name="Wang L."/>
            <person name="Yuan Y."/>
            <person name="Fang M."/>
            <person name="Shi L."/>
            <person name="Lu R."/>
            <person name="Comes H.P."/>
            <person name="Ma Y."/>
            <person name="Chen Y."/>
            <person name="Huang G."/>
            <person name="Zhou Y."/>
            <person name="Zheng Z."/>
            <person name="Qiu Y."/>
        </authorList>
    </citation>
    <scope>NUCLEOTIDE SEQUENCE [LARGE SCALE GENOMIC DNA]</scope>
    <source>
        <tissue evidence="2">Roots</tissue>
    </source>
</reference>